<keyword evidence="2" id="KW-0472">Membrane</keyword>
<gene>
    <name evidence="4" type="ORF">BOX15_Mlig018695g1</name>
</gene>
<keyword evidence="5" id="KW-1185">Reference proteome</keyword>
<keyword evidence="2" id="KW-1133">Transmembrane helix</keyword>
<feature type="compositionally biased region" description="Polar residues" evidence="1">
    <location>
        <begin position="51"/>
        <end position="66"/>
    </location>
</feature>
<proteinExistence type="predicted"/>
<feature type="region of interest" description="Disordered" evidence="1">
    <location>
        <begin position="170"/>
        <end position="189"/>
    </location>
</feature>
<reference evidence="4 5" key="1">
    <citation type="submission" date="2017-06" db="EMBL/GenBank/DDBJ databases">
        <title>A platform for efficient transgenesis in Macrostomum lignano, a flatworm model organism for stem cell research.</title>
        <authorList>
            <person name="Berezikov E."/>
        </authorList>
    </citation>
    <scope>NUCLEOTIDE SEQUENCE [LARGE SCALE GENOMIC DNA]</scope>
    <source>
        <strain evidence="4">DV1</strain>
        <tissue evidence="4">Whole organism</tissue>
    </source>
</reference>
<accession>A0A267EX04</accession>
<sequence length="347" mass="36763">MTARNILVLAILSATANALFNDKSANRTKNQRLFYGKVSQTSKLFEETHASENSINSGTAPKSGSGHTRKLISRDADPQIGSGHTRKLISRDADPQIGSGHTRKLISSDADPQIGSGLTKSSISGKAAPKGNSSRKKNVKTVSRVVGQSKPLRMVEGGSVQTINISLGQNSSTVSKSGQTTVSSVERSSEGFNKSVDGVTERIKDKDGDDNKSIALSTSTVERKAATAEPVTEKVRLEKRTHRFGGTADQQTGRVRGATEASSPKPGVTPSIKTVLGIIAVALSVFLLLLWCIRAFCGAKLSNCCQLRSTSTRRRCDPTREAGCLRTEDKLCSACASKSLLANGDSG</sequence>
<dbReference type="AlphaFoldDB" id="A0A267EX04"/>
<protein>
    <recommendedName>
        <fullName evidence="6">TNFR-Cys domain-containing protein</fullName>
    </recommendedName>
</protein>
<feature type="signal peptide" evidence="3">
    <location>
        <begin position="1"/>
        <end position="18"/>
    </location>
</feature>
<dbReference type="EMBL" id="NIVC01001652">
    <property type="protein sequence ID" value="PAA65447.1"/>
    <property type="molecule type" value="Genomic_DNA"/>
</dbReference>
<name>A0A267EX04_9PLAT</name>
<organism evidence="4 5">
    <name type="scientific">Macrostomum lignano</name>
    <dbReference type="NCBI Taxonomy" id="282301"/>
    <lineage>
        <taxon>Eukaryota</taxon>
        <taxon>Metazoa</taxon>
        <taxon>Spiralia</taxon>
        <taxon>Lophotrochozoa</taxon>
        <taxon>Platyhelminthes</taxon>
        <taxon>Rhabditophora</taxon>
        <taxon>Macrostomorpha</taxon>
        <taxon>Macrostomida</taxon>
        <taxon>Macrostomidae</taxon>
        <taxon>Macrostomum</taxon>
    </lineage>
</organism>
<feature type="transmembrane region" description="Helical" evidence="2">
    <location>
        <begin position="274"/>
        <end position="293"/>
    </location>
</feature>
<evidence type="ECO:0000256" key="2">
    <source>
        <dbReference type="SAM" id="Phobius"/>
    </source>
</evidence>
<evidence type="ECO:0008006" key="6">
    <source>
        <dbReference type="Google" id="ProtNLM"/>
    </source>
</evidence>
<feature type="chain" id="PRO_5012560313" description="TNFR-Cys domain-containing protein" evidence="3">
    <location>
        <begin position="19"/>
        <end position="347"/>
    </location>
</feature>
<keyword evidence="3" id="KW-0732">Signal</keyword>
<keyword evidence="2" id="KW-0812">Transmembrane</keyword>
<evidence type="ECO:0000313" key="5">
    <source>
        <dbReference type="Proteomes" id="UP000215902"/>
    </source>
</evidence>
<feature type="region of interest" description="Disordered" evidence="1">
    <location>
        <begin position="244"/>
        <end position="267"/>
    </location>
</feature>
<feature type="region of interest" description="Disordered" evidence="1">
    <location>
        <begin position="47"/>
        <end position="141"/>
    </location>
</feature>
<evidence type="ECO:0000313" key="4">
    <source>
        <dbReference type="EMBL" id="PAA65447.1"/>
    </source>
</evidence>
<evidence type="ECO:0000256" key="3">
    <source>
        <dbReference type="SAM" id="SignalP"/>
    </source>
</evidence>
<dbReference type="Proteomes" id="UP000215902">
    <property type="component" value="Unassembled WGS sequence"/>
</dbReference>
<comment type="caution">
    <text evidence="4">The sequence shown here is derived from an EMBL/GenBank/DDBJ whole genome shotgun (WGS) entry which is preliminary data.</text>
</comment>
<evidence type="ECO:0000256" key="1">
    <source>
        <dbReference type="SAM" id="MobiDB-lite"/>
    </source>
</evidence>